<evidence type="ECO:0000313" key="6">
    <source>
        <dbReference type="EMBL" id="WXB19580.1"/>
    </source>
</evidence>
<dbReference type="SUPFAM" id="SSF48498">
    <property type="entry name" value="Tetracyclin repressor-like, C-terminal domain"/>
    <property type="match status" value="1"/>
</dbReference>
<accession>A0ABZ2MAQ3</accession>
<dbReference type="Proteomes" id="UP001370348">
    <property type="component" value="Chromosome"/>
</dbReference>
<protein>
    <submittedName>
        <fullName evidence="6">TetR/AcrR family transcriptional regulator</fullName>
    </submittedName>
</protein>
<evidence type="ECO:0000256" key="3">
    <source>
        <dbReference type="ARBA" id="ARBA00023163"/>
    </source>
</evidence>
<evidence type="ECO:0000256" key="2">
    <source>
        <dbReference type="ARBA" id="ARBA00023125"/>
    </source>
</evidence>
<keyword evidence="3" id="KW-0804">Transcription</keyword>
<evidence type="ECO:0000256" key="1">
    <source>
        <dbReference type="ARBA" id="ARBA00023015"/>
    </source>
</evidence>
<dbReference type="InterPro" id="IPR001647">
    <property type="entry name" value="HTH_TetR"/>
</dbReference>
<dbReference type="Pfam" id="PF16925">
    <property type="entry name" value="TetR_C_13"/>
    <property type="match status" value="1"/>
</dbReference>
<dbReference type="SUPFAM" id="SSF46689">
    <property type="entry name" value="Homeodomain-like"/>
    <property type="match status" value="1"/>
</dbReference>
<evidence type="ECO:0000313" key="7">
    <source>
        <dbReference type="Proteomes" id="UP001370348"/>
    </source>
</evidence>
<dbReference type="PANTHER" id="PTHR47506">
    <property type="entry name" value="TRANSCRIPTIONAL REGULATORY PROTEIN"/>
    <property type="match status" value="1"/>
</dbReference>
<dbReference type="Gene3D" id="1.10.357.10">
    <property type="entry name" value="Tetracycline Repressor, domain 2"/>
    <property type="match status" value="1"/>
</dbReference>
<evidence type="ECO:0000259" key="5">
    <source>
        <dbReference type="PROSITE" id="PS50977"/>
    </source>
</evidence>
<dbReference type="PRINTS" id="PR00455">
    <property type="entry name" value="HTHTETR"/>
</dbReference>
<organism evidence="6 7">
    <name type="scientific">Pendulispora albinea</name>
    <dbReference type="NCBI Taxonomy" id="2741071"/>
    <lineage>
        <taxon>Bacteria</taxon>
        <taxon>Pseudomonadati</taxon>
        <taxon>Myxococcota</taxon>
        <taxon>Myxococcia</taxon>
        <taxon>Myxococcales</taxon>
        <taxon>Sorangiineae</taxon>
        <taxon>Pendulisporaceae</taxon>
        <taxon>Pendulispora</taxon>
    </lineage>
</organism>
<feature type="DNA-binding region" description="H-T-H motif" evidence="4">
    <location>
        <begin position="29"/>
        <end position="48"/>
    </location>
</feature>
<dbReference type="InterPro" id="IPR009057">
    <property type="entry name" value="Homeodomain-like_sf"/>
</dbReference>
<dbReference type="PANTHER" id="PTHR47506:SF10">
    <property type="entry name" value="TRANSCRIPTIONAL REGULATORY PROTEIN"/>
    <property type="match status" value="1"/>
</dbReference>
<gene>
    <name evidence="6" type="ORF">LZC94_20430</name>
</gene>
<evidence type="ECO:0000256" key="4">
    <source>
        <dbReference type="PROSITE-ProRule" id="PRU00335"/>
    </source>
</evidence>
<feature type="domain" description="HTH tetR-type" evidence="5">
    <location>
        <begin position="6"/>
        <end position="66"/>
    </location>
</feature>
<name>A0ABZ2MAQ3_9BACT</name>
<dbReference type="RefSeq" id="WP_394829188.1">
    <property type="nucleotide sequence ID" value="NZ_CP089984.1"/>
</dbReference>
<dbReference type="InterPro" id="IPR036271">
    <property type="entry name" value="Tet_transcr_reg_TetR-rel_C_sf"/>
</dbReference>
<dbReference type="Pfam" id="PF00440">
    <property type="entry name" value="TetR_N"/>
    <property type="match status" value="1"/>
</dbReference>
<proteinExistence type="predicted"/>
<keyword evidence="1" id="KW-0805">Transcription regulation</keyword>
<keyword evidence="2 4" id="KW-0238">DNA-binding</keyword>
<dbReference type="PROSITE" id="PS50977">
    <property type="entry name" value="HTH_TETR_2"/>
    <property type="match status" value="1"/>
</dbReference>
<dbReference type="InterPro" id="IPR011075">
    <property type="entry name" value="TetR_C"/>
</dbReference>
<keyword evidence="7" id="KW-1185">Reference proteome</keyword>
<sequence length="192" mass="20696">MGRPKQFDPDAAVATAMNVFWQKGYGATTPADLVEALGIGKGSLYNTFENKRALFEQALRRYGDERVAGLVGELAKPGPVRARLQAALERLAAPERAKLRRRGCMAVNTAAECADDDESAAAIVRGIFERMERALQATIEEGQRSGEIDPHRNAKDLASLMLTTILGMTVIAKVSAKPDALLRAVRAAMSAL</sequence>
<dbReference type="EMBL" id="CP089984">
    <property type="protein sequence ID" value="WXB19580.1"/>
    <property type="molecule type" value="Genomic_DNA"/>
</dbReference>
<reference evidence="6 7" key="1">
    <citation type="submission" date="2021-12" db="EMBL/GenBank/DDBJ databases">
        <title>Discovery of the Pendulisporaceae a myxobacterial family with distinct sporulation behavior and unique specialized metabolism.</title>
        <authorList>
            <person name="Garcia R."/>
            <person name="Popoff A."/>
            <person name="Bader C.D."/>
            <person name="Loehr J."/>
            <person name="Walesch S."/>
            <person name="Walt C."/>
            <person name="Boldt J."/>
            <person name="Bunk B."/>
            <person name="Haeckl F.J.F.P.J."/>
            <person name="Gunesch A.P."/>
            <person name="Birkelbach J."/>
            <person name="Nuebel U."/>
            <person name="Pietschmann T."/>
            <person name="Bach T."/>
            <person name="Mueller R."/>
        </authorList>
    </citation>
    <scope>NUCLEOTIDE SEQUENCE [LARGE SCALE GENOMIC DNA]</scope>
    <source>
        <strain evidence="6 7">MSr11954</strain>
    </source>
</reference>
<dbReference type="Gene3D" id="1.10.10.60">
    <property type="entry name" value="Homeodomain-like"/>
    <property type="match status" value="1"/>
</dbReference>